<dbReference type="RefSeq" id="WP_280762092.1">
    <property type="nucleotide sequence ID" value="NZ_JARXVC010000011.1"/>
</dbReference>
<keyword evidence="3" id="KW-1185">Reference proteome</keyword>
<accession>A0ABT6MEP5</accession>
<name>A0ABT6MEP5_9NOCA</name>
<protein>
    <recommendedName>
        <fullName evidence="4">Phage tail protein</fullName>
    </recommendedName>
</protein>
<dbReference type="EMBL" id="JARXVC010000011">
    <property type="protein sequence ID" value="MDH6282796.1"/>
    <property type="molecule type" value="Genomic_DNA"/>
</dbReference>
<sequence length="338" mass="35690">MRFPATVRVTRDVYPNGLPVVTAEIDVTEADGSRPIPGGDPGDQGAQGDPQPAFQWMGDATPAQLAQMNLQDTDRLKAWRDPATNNMHVWTGSFWKVSTNVYGPRGPEGPATGLMVRNADAGSDTASAELSGVAPDQTLMLRIPRGLRGNPGAAAPAEPIRSVSDYDNTIAPKAGQVIAFSAASQKFGPVTSPMLVGPFAMPMTTADTTQPGGPSIQLGRLTIAALPFDWRPIIFGTIECGKTTDGWGDSDAAYVKVLMSQSDRASIDVAIGSSVGSRGLGCAVIGPTLIDAITPSDRARVVRSGMEVSFTVQLGYYGQGQVSYRQRRSNLTVWAQPL</sequence>
<evidence type="ECO:0008006" key="4">
    <source>
        <dbReference type="Google" id="ProtNLM"/>
    </source>
</evidence>
<evidence type="ECO:0000313" key="3">
    <source>
        <dbReference type="Proteomes" id="UP001160334"/>
    </source>
</evidence>
<dbReference type="Proteomes" id="UP001160334">
    <property type="component" value="Unassembled WGS sequence"/>
</dbReference>
<evidence type="ECO:0000256" key="1">
    <source>
        <dbReference type="SAM" id="MobiDB-lite"/>
    </source>
</evidence>
<feature type="region of interest" description="Disordered" evidence="1">
    <location>
        <begin position="27"/>
        <end position="52"/>
    </location>
</feature>
<organism evidence="2 3">
    <name type="scientific">Prescottella agglutinans</name>
    <dbReference type="NCBI Taxonomy" id="1644129"/>
    <lineage>
        <taxon>Bacteria</taxon>
        <taxon>Bacillati</taxon>
        <taxon>Actinomycetota</taxon>
        <taxon>Actinomycetes</taxon>
        <taxon>Mycobacteriales</taxon>
        <taxon>Nocardiaceae</taxon>
        <taxon>Prescottella</taxon>
    </lineage>
</organism>
<gene>
    <name evidence="2" type="ORF">M2280_004033</name>
</gene>
<comment type="caution">
    <text evidence="2">The sequence shown here is derived from an EMBL/GenBank/DDBJ whole genome shotgun (WGS) entry which is preliminary data.</text>
</comment>
<evidence type="ECO:0000313" key="2">
    <source>
        <dbReference type="EMBL" id="MDH6282796.1"/>
    </source>
</evidence>
<reference evidence="2 3" key="1">
    <citation type="submission" date="2023-04" db="EMBL/GenBank/DDBJ databases">
        <title>Forest soil microbial communities from Buena Vista Peninsula, Colon Province, Panama.</title>
        <authorList>
            <person name="Bouskill N."/>
        </authorList>
    </citation>
    <scope>NUCLEOTIDE SEQUENCE [LARGE SCALE GENOMIC DNA]</scope>
    <source>
        <strain evidence="2 3">CFH S0262</strain>
    </source>
</reference>
<proteinExistence type="predicted"/>
<feature type="compositionally biased region" description="Low complexity" evidence="1">
    <location>
        <begin position="43"/>
        <end position="52"/>
    </location>
</feature>